<keyword evidence="3" id="KW-1185">Reference proteome</keyword>
<dbReference type="RefSeq" id="WP_261670900.1">
    <property type="nucleotide sequence ID" value="NZ_JARUJP010000001.1"/>
</dbReference>
<feature type="transmembrane region" description="Helical" evidence="1">
    <location>
        <begin position="31"/>
        <end position="49"/>
    </location>
</feature>
<sequence length="94" mass="10398">MWAIIISLCIGAAIGYFINLSDKQKNYNSKLQQIGVVFLLFCMGASAGANKSIVNNLKNIGQISVTFAVLTSIFSIILVFFITSRFMKVRENND</sequence>
<dbReference type="Proteomes" id="UP001281656">
    <property type="component" value="Unassembled WGS sequence"/>
</dbReference>
<keyword evidence="1" id="KW-0472">Membrane</keyword>
<organism evidence="2 3">
    <name type="scientific">Clostridium tanneri</name>
    <dbReference type="NCBI Taxonomy" id="3037988"/>
    <lineage>
        <taxon>Bacteria</taxon>
        <taxon>Bacillati</taxon>
        <taxon>Bacillota</taxon>
        <taxon>Clostridia</taxon>
        <taxon>Eubacteriales</taxon>
        <taxon>Clostridiaceae</taxon>
        <taxon>Clostridium</taxon>
    </lineage>
</organism>
<reference evidence="2 3" key="1">
    <citation type="submission" date="2023-04" db="EMBL/GenBank/DDBJ databases">
        <title>Clostridium tannerae sp. nov., isolated from the fecal material of an alpaca.</title>
        <authorList>
            <person name="Miller S."/>
            <person name="Hendry M."/>
            <person name="King J."/>
            <person name="Sankaranarayanan K."/>
            <person name="Lawson P.A."/>
        </authorList>
    </citation>
    <scope>NUCLEOTIDE SEQUENCE [LARGE SCALE GENOMIC DNA]</scope>
    <source>
        <strain evidence="2 3">A1-XYC3</strain>
    </source>
</reference>
<dbReference type="EMBL" id="JARUJP010000001">
    <property type="protein sequence ID" value="MDW8799764.1"/>
    <property type="molecule type" value="Genomic_DNA"/>
</dbReference>
<evidence type="ECO:0000313" key="3">
    <source>
        <dbReference type="Proteomes" id="UP001281656"/>
    </source>
</evidence>
<evidence type="ECO:0000313" key="2">
    <source>
        <dbReference type="EMBL" id="MDW8799764.1"/>
    </source>
</evidence>
<dbReference type="InterPro" id="IPR005642">
    <property type="entry name" value="LysO"/>
</dbReference>
<keyword evidence="1" id="KW-0812">Transmembrane</keyword>
<protein>
    <submittedName>
        <fullName evidence="2">LysO family transporter</fullName>
    </submittedName>
</protein>
<accession>A0ABU4JNP7</accession>
<feature type="transmembrane region" description="Helical" evidence="1">
    <location>
        <begin position="61"/>
        <end position="82"/>
    </location>
</feature>
<name>A0ABU4JNP7_9CLOT</name>
<gene>
    <name evidence="2" type="ORF">P8V03_01175</name>
</gene>
<dbReference type="Pfam" id="PF03956">
    <property type="entry name" value="Lys_export"/>
    <property type="match status" value="1"/>
</dbReference>
<comment type="caution">
    <text evidence="2">The sequence shown here is derived from an EMBL/GenBank/DDBJ whole genome shotgun (WGS) entry which is preliminary data.</text>
</comment>
<keyword evidence="1" id="KW-1133">Transmembrane helix</keyword>
<evidence type="ECO:0000256" key="1">
    <source>
        <dbReference type="SAM" id="Phobius"/>
    </source>
</evidence>
<proteinExistence type="predicted"/>